<dbReference type="EMBL" id="CP003261">
    <property type="protein sequence ID" value="AGK97723.1"/>
    <property type="molecule type" value="Genomic_DNA"/>
</dbReference>
<dbReference type="AlphaFoldDB" id="R4K577"/>
<keyword evidence="9" id="KW-1185">Reference proteome</keyword>
<name>R4K577_CLOPA</name>
<dbReference type="SUPFAM" id="SSF46984">
    <property type="entry name" value="Smac/diablo"/>
    <property type="match status" value="1"/>
</dbReference>
<dbReference type="InterPro" id="IPR019933">
    <property type="entry name" value="DivIVA_domain"/>
</dbReference>
<dbReference type="PANTHER" id="PTHR35794:SF2">
    <property type="entry name" value="CELL DIVISION PROTEIN DIVIVA"/>
    <property type="match status" value="1"/>
</dbReference>
<dbReference type="eggNOG" id="COG3599">
    <property type="taxonomic scope" value="Bacteria"/>
</dbReference>
<dbReference type="RefSeq" id="WP_015616017.1">
    <property type="nucleotide sequence ID" value="NC_021182.1"/>
</dbReference>
<comment type="subcellular location">
    <subcellularLocation>
        <location evidence="1">Cytoplasm</location>
    </subcellularLocation>
</comment>
<keyword evidence="6" id="KW-0131">Cell cycle</keyword>
<organism evidence="8 9">
    <name type="scientific">Clostridium pasteurianum BC1</name>
    <dbReference type="NCBI Taxonomy" id="86416"/>
    <lineage>
        <taxon>Bacteria</taxon>
        <taxon>Bacillati</taxon>
        <taxon>Bacillota</taxon>
        <taxon>Clostridia</taxon>
        <taxon>Eubacteriales</taxon>
        <taxon>Clostridiaceae</taxon>
        <taxon>Clostridium</taxon>
    </lineage>
</organism>
<evidence type="ECO:0000256" key="7">
    <source>
        <dbReference type="SAM" id="Coils"/>
    </source>
</evidence>
<evidence type="ECO:0000313" key="9">
    <source>
        <dbReference type="Proteomes" id="UP000013523"/>
    </source>
</evidence>
<dbReference type="Proteomes" id="UP000013523">
    <property type="component" value="Chromosome"/>
</dbReference>
<sequence>MRLTSMDINNKEFKKVLRGYDQDEVDEFLDKIGDNYEEIYKENSALKEKVAILNEKIDHYLKIENTIQNTLLLAQNAAEQAKQSSKKEAELVVRNANDTAQRIIDKANSEVLRISDDYETIKQEFIKFRAKYRNFMNTQLDMFNDLEMDFEKNYNIINTEQVKEKEIEEYDDKDLSTELKALDDKEENFNDDLNEIKSFFVKE</sequence>
<evidence type="ECO:0000256" key="1">
    <source>
        <dbReference type="ARBA" id="ARBA00004496"/>
    </source>
</evidence>
<dbReference type="GO" id="GO:0005737">
    <property type="term" value="C:cytoplasm"/>
    <property type="evidence" value="ECO:0007669"/>
    <property type="project" value="UniProtKB-SubCell"/>
</dbReference>
<evidence type="ECO:0000256" key="3">
    <source>
        <dbReference type="ARBA" id="ARBA00022490"/>
    </source>
</evidence>
<dbReference type="GO" id="GO:0051301">
    <property type="term" value="P:cell division"/>
    <property type="evidence" value="ECO:0007669"/>
    <property type="project" value="UniProtKB-KW"/>
</dbReference>
<dbReference type="OrthoDB" id="9815492at2"/>
<dbReference type="Pfam" id="PF05103">
    <property type="entry name" value="DivIVA"/>
    <property type="match status" value="1"/>
</dbReference>
<evidence type="ECO:0000256" key="4">
    <source>
        <dbReference type="ARBA" id="ARBA00022618"/>
    </source>
</evidence>
<dbReference type="NCBIfam" id="TIGR03544">
    <property type="entry name" value="DivI1A_domain"/>
    <property type="match status" value="1"/>
</dbReference>
<evidence type="ECO:0000313" key="8">
    <source>
        <dbReference type="EMBL" id="AGK97723.1"/>
    </source>
</evidence>
<dbReference type="InterPro" id="IPR009062">
    <property type="entry name" value="Smac/DIABLO-like_sf"/>
</dbReference>
<protein>
    <submittedName>
        <fullName evidence="8">DivIVA domain protein</fullName>
    </submittedName>
</protein>
<dbReference type="InterPro" id="IPR007793">
    <property type="entry name" value="DivIVA_fam"/>
</dbReference>
<feature type="coiled-coil region" evidence="7">
    <location>
        <begin position="29"/>
        <end position="56"/>
    </location>
</feature>
<dbReference type="PANTHER" id="PTHR35794">
    <property type="entry name" value="CELL DIVISION PROTEIN DIVIVA"/>
    <property type="match status" value="1"/>
</dbReference>
<proteinExistence type="inferred from homology"/>
<keyword evidence="5 7" id="KW-0175">Coiled coil</keyword>
<gene>
    <name evidence="8" type="ORF">Clopa_2885</name>
</gene>
<keyword evidence="4" id="KW-0132">Cell division</keyword>
<dbReference type="PATRIC" id="fig|86416.3.peg.2871"/>
<accession>R4K577</accession>
<evidence type="ECO:0000256" key="2">
    <source>
        <dbReference type="ARBA" id="ARBA00009008"/>
    </source>
</evidence>
<dbReference type="KEGG" id="cpas:Clopa_2885"/>
<reference evidence="8 9" key="1">
    <citation type="submission" date="2012-01" db="EMBL/GenBank/DDBJ databases">
        <title>Complete sequence of chromosome of Clostridium pasteurianum BC1.</title>
        <authorList>
            <consortium name="US DOE Joint Genome Institute"/>
            <person name="Lucas S."/>
            <person name="Han J."/>
            <person name="Lapidus A."/>
            <person name="Cheng J.-F."/>
            <person name="Goodwin L."/>
            <person name="Pitluck S."/>
            <person name="Peters L."/>
            <person name="Mikhailova N."/>
            <person name="Teshima H."/>
            <person name="Detter J.C."/>
            <person name="Han C."/>
            <person name="Tapia R."/>
            <person name="Land M."/>
            <person name="Hauser L."/>
            <person name="Kyrpides N."/>
            <person name="Ivanova N."/>
            <person name="Pagani I."/>
            <person name="Dunn J."/>
            <person name="Taghavi S."/>
            <person name="Francis A."/>
            <person name="van der Lelie D."/>
            <person name="Woyke T."/>
        </authorList>
    </citation>
    <scope>NUCLEOTIDE SEQUENCE [LARGE SCALE GENOMIC DNA]</scope>
    <source>
        <strain evidence="8 9">BC1</strain>
    </source>
</reference>
<dbReference type="STRING" id="86416.Clopa_2885"/>
<evidence type="ECO:0000256" key="6">
    <source>
        <dbReference type="ARBA" id="ARBA00023306"/>
    </source>
</evidence>
<comment type="similarity">
    <text evidence="2">Belongs to the DivIVA family.</text>
</comment>
<dbReference type="Gene3D" id="6.10.250.660">
    <property type="match status" value="1"/>
</dbReference>
<keyword evidence="3" id="KW-0963">Cytoplasm</keyword>
<dbReference type="HOGENOM" id="CLU_076854_3_1_9"/>
<evidence type="ECO:0000256" key="5">
    <source>
        <dbReference type="ARBA" id="ARBA00023054"/>
    </source>
</evidence>